<dbReference type="Gene3D" id="3.40.50.10350">
    <property type="entry name" value="Glycerate kinase, domain 1"/>
    <property type="match status" value="1"/>
</dbReference>
<dbReference type="InterPro" id="IPR018193">
    <property type="entry name" value="Glyc_kinase_flavodox-like_fold"/>
</dbReference>
<protein>
    <submittedName>
        <fullName evidence="5">Glycerate kinase</fullName>
    </submittedName>
</protein>
<dbReference type="PANTHER" id="PTHR21599:SF0">
    <property type="entry name" value="GLYCERATE KINASE"/>
    <property type="match status" value="1"/>
</dbReference>
<dbReference type="KEGG" id="spat:A0O21_03175"/>
<gene>
    <name evidence="5" type="ORF">A0O21_03175</name>
</gene>
<dbReference type="RefSeq" id="WP_067061129.1">
    <property type="nucleotide sequence ID" value="NZ_CP014699.1"/>
</dbReference>
<reference evidence="6" key="2">
    <citation type="submission" date="2016-03" db="EMBL/GenBank/DDBJ databases">
        <title>Streptococcus antelopensis sp. nov., isolated from the feces of the Tibetan antelope (Pantholops hodgsonii) in Hoh Xil National Nature Reserve, Qinghai, China.</title>
        <authorList>
            <person name="Bai X."/>
        </authorList>
    </citation>
    <scope>NUCLEOTIDE SEQUENCE [LARGE SCALE GENOMIC DNA]</scope>
    <source>
        <strain evidence="6">TA 26</strain>
    </source>
</reference>
<evidence type="ECO:0000313" key="5">
    <source>
        <dbReference type="EMBL" id="AND79095.1"/>
    </source>
</evidence>
<dbReference type="Proteomes" id="UP000077317">
    <property type="component" value="Chromosome"/>
</dbReference>
<dbReference type="Pfam" id="PF02595">
    <property type="entry name" value="Gly_kinase"/>
    <property type="match status" value="1"/>
</dbReference>
<dbReference type="InterPro" id="IPR004381">
    <property type="entry name" value="Glycerate_kinase"/>
</dbReference>
<organism evidence="5 6">
    <name type="scientific">Streptococcus pantholopis</name>
    <dbReference type="NCBI Taxonomy" id="1811193"/>
    <lineage>
        <taxon>Bacteria</taxon>
        <taxon>Bacillati</taxon>
        <taxon>Bacillota</taxon>
        <taxon>Bacilli</taxon>
        <taxon>Lactobacillales</taxon>
        <taxon>Streptococcaceae</taxon>
        <taxon>Streptococcus</taxon>
    </lineage>
</organism>
<keyword evidence="6" id="KW-1185">Reference proteome</keyword>
<dbReference type="Gene3D" id="3.90.1510.10">
    <property type="entry name" value="Glycerate kinase, domain 2"/>
    <property type="match status" value="1"/>
</dbReference>
<dbReference type="SUPFAM" id="SSF110738">
    <property type="entry name" value="Glycerate kinase I"/>
    <property type="match status" value="1"/>
</dbReference>
<dbReference type="OrthoDB" id="9774290at2"/>
<evidence type="ECO:0000256" key="4">
    <source>
        <dbReference type="PIRNR" id="PIRNR006078"/>
    </source>
</evidence>
<dbReference type="NCBIfam" id="TIGR00045">
    <property type="entry name" value="glycerate kinase"/>
    <property type="match status" value="1"/>
</dbReference>
<dbReference type="AlphaFoldDB" id="A0A172Q6S0"/>
<dbReference type="GO" id="GO:0008887">
    <property type="term" value="F:glycerate kinase activity"/>
    <property type="evidence" value="ECO:0007669"/>
    <property type="project" value="UniProtKB-UniRule"/>
</dbReference>
<evidence type="ECO:0000256" key="2">
    <source>
        <dbReference type="ARBA" id="ARBA00022679"/>
    </source>
</evidence>
<accession>A0A172Q6S0</accession>
<reference evidence="5 6" key="1">
    <citation type="journal article" date="2016" name="Int. J. Syst. Evol. Microbiol.">
        <title>Streptococcuspantholopis sp. nov., isolated from faeces of the Tibetan antelope (Pantholops hodgsonii).</title>
        <authorList>
            <person name="Bai X."/>
            <person name="Xiong Y."/>
            <person name="Lu S."/>
            <person name="Jin D."/>
            <person name="Lai X."/>
            <person name="Yang J."/>
            <person name="Niu L."/>
            <person name="Hu S."/>
            <person name="Meng X."/>
            <person name="Pu J."/>
            <person name="Ye C."/>
            <person name="Xu J."/>
        </authorList>
    </citation>
    <scope>NUCLEOTIDE SEQUENCE [LARGE SCALE GENOMIC DNA]</scope>
    <source>
        <strain evidence="5 6">TA 26</strain>
    </source>
</reference>
<dbReference type="GO" id="GO:0031388">
    <property type="term" value="P:organic acid phosphorylation"/>
    <property type="evidence" value="ECO:0007669"/>
    <property type="project" value="UniProtKB-UniRule"/>
</dbReference>
<sequence>MHVLIAPDSFKESLTALEVAKNLQIGFSRSMPEASFDLLPIGDGGEGTLTALCDGLQLQKQTVQVTGALGRRVLAPYAANDDLAVFEMAAICGIELVPPVQRQPLTLTTKGVGDMLLYLAQTGVKEIMVGVGGSATNDGGIGMALGLGFKFLDAHGQELPATGAHLGQVKTVVPPPNSPLKNLKLTIMTDVINPLCGQQGATYVFGPQKGLPLADLAEIDQAMHTFYQLVDPHLIDLAGSGAGGGMAAGLIAFAGGQMASGINTVLDLLDFDNRVKKADLVIVGEGRLDRQSLAGKAPIGLARRTPAGLPVLAICGSLSDDLPDFPFENIQAAFPIISAVGSLEEILAAADKNLIRTAQNIGNLLKLQQKV</sequence>
<dbReference type="PANTHER" id="PTHR21599">
    <property type="entry name" value="GLYCERATE KINASE"/>
    <property type="match status" value="1"/>
</dbReference>
<dbReference type="InterPro" id="IPR036129">
    <property type="entry name" value="Glycerate_kinase_sf"/>
</dbReference>
<keyword evidence="2 4" id="KW-0808">Transferase</keyword>
<dbReference type="EMBL" id="CP014699">
    <property type="protein sequence ID" value="AND79095.1"/>
    <property type="molecule type" value="Genomic_DNA"/>
</dbReference>
<dbReference type="PIRSF" id="PIRSF006078">
    <property type="entry name" value="GlxK"/>
    <property type="match status" value="1"/>
</dbReference>
<name>A0A172Q6S0_9STRE</name>
<dbReference type="STRING" id="1811193.A0O21_03175"/>
<comment type="similarity">
    <text evidence="1 4">Belongs to the glycerate kinase type-1 family.</text>
</comment>
<dbReference type="InterPro" id="IPR018197">
    <property type="entry name" value="Glycerate_kinase_RE-like"/>
</dbReference>
<evidence type="ECO:0000256" key="3">
    <source>
        <dbReference type="ARBA" id="ARBA00022777"/>
    </source>
</evidence>
<evidence type="ECO:0000256" key="1">
    <source>
        <dbReference type="ARBA" id="ARBA00006284"/>
    </source>
</evidence>
<proteinExistence type="inferred from homology"/>
<keyword evidence="3 4" id="KW-0418">Kinase</keyword>
<evidence type="ECO:0000313" key="6">
    <source>
        <dbReference type="Proteomes" id="UP000077317"/>
    </source>
</evidence>